<proteinExistence type="predicted"/>
<keyword evidence="1" id="KW-0808">Transferase</keyword>
<dbReference type="Proteomes" id="UP001470230">
    <property type="component" value="Unassembled WGS sequence"/>
</dbReference>
<dbReference type="Pfam" id="PF00069">
    <property type="entry name" value="Pkinase"/>
    <property type="match status" value="1"/>
</dbReference>
<dbReference type="SMART" id="SM00239">
    <property type="entry name" value="C2"/>
    <property type="match status" value="1"/>
</dbReference>
<evidence type="ECO:0008006" key="10">
    <source>
        <dbReference type="Google" id="ProtNLM"/>
    </source>
</evidence>
<dbReference type="SUPFAM" id="SSF56112">
    <property type="entry name" value="Protein kinase-like (PK-like)"/>
    <property type="match status" value="1"/>
</dbReference>
<dbReference type="PANTHER" id="PTHR44329:SF288">
    <property type="entry name" value="MITOGEN-ACTIVATED PROTEIN KINASE KINASE KINASE 20"/>
    <property type="match status" value="1"/>
</dbReference>
<dbReference type="InterPro" id="IPR000719">
    <property type="entry name" value="Prot_kinase_dom"/>
</dbReference>
<dbReference type="SMART" id="SM00220">
    <property type="entry name" value="S_TKc"/>
    <property type="match status" value="1"/>
</dbReference>
<keyword evidence="2" id="KW-0547">Nucleotide-binding</keyword>
<dbReference type="Pfam" id="PF00168">
    <property type="entry name" value="C2"/>
    <property type="match status" value="1"/>
</dbReference>
<dbReference type="EMBL" id="JAPFFF010000036">
    <property type="protein sequence ID" value="KAK8843039.1"/>
    <property type="molecule type" value="Genomic_DNA"/>
</dbReference>
<evidence type="ECO:0000313" key="9">
    <source>
        <dbReference type="Proteomes" id="UP001470230"/>
    </source>
</evidence>
<accession>A0ABR2HAY8</accession>
<dbReference type="InterPro" id="IPR011009">
    <property type="entry name" value="Kinase-like_dom_sf"/>
</dbReference>
<feature type="coiled-coil region" evidence="5">
    <location>
        <begin position="152"/>
        <end position="204"/>
    </location>
</feature>
<dbReference type="SUPFAM" id="SSF49562">
    <property type="entry name" value="C2 domain (Calcium/lipid-binding domain, CaLB)"/>
    <property type="match status" value="1"/>
</dbReference>
<dbReference type="Gene3D" id="1.10.510.10">
    <property type="entry name" value="Transferase(Phosphotransferase) domain 1"/>
    <property type="match status" value="1"/>
</dbReference>
<keyword evidence="9" id="KW-1185">Reference proteome</keyword>
<evidence type="ECO:0000256" key="1">
    <source>
        <dbReference type="ARBA" id="ARBA00022679"/>
    </source>
</evidence>
<gene>
    <name evidence="8" type="ORF">M9Y10_025227</name>
</gene>
<dbReference type="PANTHER" id="PTHR44329">
    <property type="entry name" value="SERINE/THREONINE-PROTEIN KINASE TNNI3K-RELATED"/>
    <property type="match status" value="1"/>
</dbReference>
<organism evidence="8 9">
    <name type="scientific">Tritrichomonas musculus</name>
    <dbReference type="NCBI Taxonomy" id="1915356"/>
    <lineage>
        <taxon>Eukaryota</taxon>
        <taxon>Metamonada</taxon>
        <taxon>Parabasalia</taxon>
        <taxon>Tritrichomonadida</taxon>
        <taxon>Tritrichomonadidae</taxon>
        <taxon>Tritrichomonas</taxon>
    </lineage>
</organism>
<evidence type="ECO:0000256" key="5">
    <source>
        <dbReference type="SAM" id="Coils"/>
    </source>
</evidence>
<keyword evidence="3" id="KW-0418">Kinase</keyword>
<feature type="domain" description="C2" evidence="6">
    <location>
        <begin position="1"/>
        <end position="118"/>
    </location>
</feature>
<evidence type="ECO:0000259" key="7">
    <source>
        <dbReference type="PROSITE" id="PS50011"/>
    </source>
</evidence>
<reference evidence="8 9" key="1">
    <citation type="submission" date="2024-04" db="EMBL/GenBank/DDBJ databases">
        <title>Tritrichomonas musculus Genome.</title>
        <authorList>
            <person name="Alves-Ferreira E."/>
            <person name="Grigg M."/>
            <person name="Lorenzi H."/>
            <person name="Galac M."/>
        </authorList>
    </citation>
    <scope>NUCLEOTIDE SEQUENCE [LARGE SCALE GENOMIC DNA]</scope>
    <source>
        <strain evidence="8 9">EAF2021</strain>
    </source>
</reference>
<dbReference type="PROSITE" id="PS50011">
    <property type="entry name" value="PROTEIN_KINASE_DOM"/>
    <property type="match status" value="1"/>
</dbReference>
<sequence length="511" mass="58476">MSSKVHIKVFDAKNVLNIDNIPSNPYLKFNLKGKSDSVVKTKTIYNTLNPSWDQELDIVSDDYNNDILQVCMYTEDKENDYPLSNIYEYPLRYHSLGEHFVFNDVIEMQKSNAGILHYELDFFIYPEIPLVREQPPDQDNQQPAPENLQTNIIQLKRENDQIKAQFQDVATENAQKISEIQEDLLALKKENEKLLQTIQEKSDTIIENDKKDSNNFFITTDEESQNYETSQMINDGRTSILYKVVNKKTGKTVCKRLFKIDKKTTTLKDVEDVINEFKVIYSLVHPCICEAIGINTSEIVKSDNDGEVTTISMFFEFCPNSLKNLLQKQVIDNTLKTKIVIEIAHTMAFIHSQDLVFRDLKIDNILLNSIFELKLVNYGILKIEEILLFSKSENDIFSAPELLAGKEAGTKSDVYSFGVILFYIFTGKVPEIQSDDKSKGQIFDLPEASPSISEFCVELISKCIAANPDKRPTFDEIIANIKSHSFALASDIDLSIIAKRDDELTNYDLKK</sequence>
<dbReference type="Gene3D" id="2.60.40.150">
    <property type="entry name" value="C2 domain"/>
    <property type="match status" value="1"/>
</dbReference>
<evidence type="ECO:0000256" key="4">
    <source>
        <dbReference type="ARBA" id="ARBA00022840"/>
    </source>
</evidence>
<keyword evidence="5" id="KW-0175">Coiled coil</keyword>
<keyword evidence="4" id="KW-0067">ATP-binding</keyword>
<evidence type="ECO:0000256" key="2">
    <source>
        <dbReference type="ARBA" id="ARBA00022741"/>
    </source>
</evidence>
<protein>
    <recommendedName>
        <fullName evidence="10">Protein kinase domain-containing protein</fullName>
    </recommendedName>
</protein>
<evidence type="ECO:0000256" key="3">
    <source>
        <dbReference type="ARBA" id="ARBA00022777"/>
    </source>
</evidence>
<comment type="caution">
    <text evidence="8">The sequence shown here is derived from an EMBL/GenBank/DDBJ whole genome shotgun (WGS) entry which is preliminary data.</text>
</comment>
<feature type="domain" description="Protein kinase" evidence="7">
    <location>
        <begin position="227"/>
        <end position="487"/>
    </location>
</feature>
<dbReference type="InterPro" id="IPR035892">
    <property type="entry name" value="C2_domain_sf"/>
</dbReference>
<dbReference type="InterPro" id="IPR051681">
    <property type="entry name" value="Ser/Thr_Kinases-Pseudokinases"/>
</dbReference>
<dbReference type="InterPro" id="IPR000008">
    <property type="entry name" value="C2_dom"/>
</dbReference>
<evidence type="ECO:0000259" key="6">
    <source>
        <dbReference type="PROSITE" id="PS50004"/>
    </source>
</evidence>
<dbReference type="CDD" id="cd00030">
    <property type="entry name" value="C2"/>
    <property type="match status" value="1"/>
</dbReference>
<evidence type="ECO:0000313" key="8">
    <source>
        <dbReference type="EMBL" id="KAK8843039.1"/>
    </source>
</evidence>
<name>A0ABR2HAY8_9EUKA</name>
<dbReference type="PROSITE" id="PS50004">
    <property type="entry name" value="C2"/>
    <property type="match status" value="1"/>
</dbReference>